<feature type="region of interest" description="Disordered" evidence="1">
    <location>
        <begin position="187"/>
        <end position="216"/>
    </location>
</feature>
<reference evidence="2 3" key="1">
    <citation type="submission" date="2018-08" db="EMBL/GenBank/DDBJ databases">
        <title>Genomic Encyclopedia of Archaeal and Bacterial Type Strains, Phase II (KMG-II): from individual species to whole genera.</title>
        <authorList>
            <person name="Goeker M."/>
        </authorList>
    </citation>
    <scope>NUCLEOTIDE SEQUENCE [LARGE SCALE GENOMIC DNA]</scope>
    <source>
        <strain evidence="2 3">DSM 45791</strain>
    </source>
</reference>
<accession>A0A3E0I8T8</accession>
<proteinExistence type="predicted"/>
<dbReference type="EMBL" id="QUNO01000001">
    <property type="protein sequence ID" value="REH55188.1"/>
    <property type="molecule type" value="Genomic_DNA"/>
</dbReference>
<comment type="caution">
    <text evidence="2">The sequence shown here is derived from an EMBL/GenBank/DDBJ whole genome shotgun (WGS) entry which is preliminary data.</text>
</comment>
<protein>
    <submittedName>
        <fullName evidence="2">Uncharacterized protein</fullName>
    </submittedName>
</protein>
<dbReference type="AlphaFoldDB" id="A0A3E0I8T8"/>
<organism evidence="2 3">
    <name type="scientific">Kutzneria buriramensis</name>
    <dbReference type="NCBI Taxonomy" id="1045776"/>
    <lineage>
        <taxon>Bacteria</taxon>
        <taxon>Bacillati</taxon>
        <taxon>Actinomycetota</taxon>
        <taxon>Actinomycetes</taxon>
        <taxon>Pseudonocardiales</taxon>
        <taxon>Pseudonocardiaceae</taxon>
        <taxon>Kutzneria</taxon>
    </lineage>
</organism>
<evidence type="ECO:0000313" key="2">
    <source>
        <dbReference type="EMBL" id="REH55188.1"/>
    </source>
</evidence>
<keyword evidence="3" id="KW-1185">Reference proteome</keyword>
<dbReference type="Proteomes" id="UP000256269">
    <property type="component" value="Unassembled WGS sequence"/>
</dbReference>
<evidence type="ECO:0000256" key="1">
    <source>
        <dbReference type="SAM" id="MobiDB-lite"/>
    </source>
</evidence>
<sequence length="235" mass="25680">MEDAAAQALLDEVVADWTAGTVLSVLRELVPAVWRRNLDRHEPRLGDDPTTLGIQSSRNICNLAVQELAGVPGVQARDARTLEVTYQGRMLHAGKVASRSRNWNVWSADWSDSDVRSNCAEANSKAYVSLAGTLFAAAEPFGGQPADPRVLRHLLLMWQGFDDGSTRTWLGFPRLDTEPWFAVVLLDDDPGGRGGMPTTSGSPTPPAPDFDTLGEPSLELARRVEREQRHKPQGA</sequence>
<evidence type="ECO:0000313" key="3">
    <source>
        <dbReference type="Proteomes" id="UP000256269"/>
    </source>
</evidence>
<gene>
    <name evidence="2" type="ORF">BCF44_101205</name>
</gene>
<name>A0A3E0I8T8_9PSEU</name>